<sequence length="229" mass="24660">MKRQCLSTTSHKMMSFQFKTIVAIVVYVTITTYSLNHQALAVNVTAVCEQAGVLGFVCQTCLVTARCQRNTTAEGGWTITTTGTCPAGKVCNAGRCVGDAACTPTTTPDFLCATTGMFPDPYDCKMYHFCPPGANVSTPATCGTDGVPQYGYNPVTTFCSNKLANNKCTSVPIPICRNLFDTGIVGGNPSLYYFCSNAITNGQLTDELYPYQYACEFGRKYNTASLDCK</sequence>
<evidence type="ECO:0008006" key="3">
    <source>
        <dbReference type="Google" id="ProtNLM"/>
    </source>
</evidence>
<evidence type="ECO:0000313" key="2">
    <source>
        <dbReference type="Proteomes" id="UP000327044"/>
    </source>
</evidence>
<organism evidence="1 2">
    <name type="scientific">Photinus pyralis</name>
    <name type="common">Common eastern firefly</name>
    <name type="synonym">Lampyris pyralis</name>
    <dbReference type="NCBI Taxonomy" id="7054"/>
    <lineage>
        <taxon>Eukaryota</taxon>
        <taxon>Metazoa</taxon>
        <taxon>Ecdysozoa</taxon>
        <taxon>Arthropoda</taxon>
        <taxon>Hexapoda</taxon>
        <taxon>Insecta</taxon>
        <taxon>Pterygota</taxon>
        <taxon>Neoptera</taxon>
        <taxon>Endopterygota</taxon>
        <taxon>Coleoptera</taxon>
        <taxon>Polyphaga</taxon>
        <taxon>Elateriformia</taxon>
        <taxon>Elateroidea</taxon>
        <taxon>Lampyridae</taxon>
        <taxon>Lampyrinae</taxon>
        <taxon>Photinus</taxon>
    </lineage>
</organism>
<accession>A0A5N4A9V0</accession>
<dbReference type="EMBL" id="VVIM01000009">
    <property type="protein sequence ID" value="KAB0794101.1"/>
    <property type="molecule type" value="Genomic_DNA"/>
</dbReference>
<comment type="caution">
    <text evidence="1">The sequence shown here is derived from an EMBL/GenBank/DDBJ whole genome shotgun (WGS) entry which is preliminary data.</text>
</comment>
<name>A0A5N4A9V0_PHOPY</name>
<dbReference type="InParanoid" id="A0A5N4A9V0"/>
<reference evidence="1 2" key="1">
    <citation type="journal article" date="2018" name="Elife">
        <title>Firefly genomes illuminate parallel origins of bioluminescence in beetles.</title>
        <authorList>
            <person name="Fallon T.R."/>
            <person name="Lower S.E."/>
            <person name="Chang C.H."/>
            <person name="Bessho-Uehara M."/>
            <person name="Martin G.J."/>
            <person name="Bewick A.J."/>
            <person name="Behringer M."/>
            <person name="Debat H.J."/>
            <person name="Wong I."/>
            <person name="Day J.C."/>
            <person name="Suvorov A."/>
            <person name="Silva C.J."/>
            <person name="Stanger-Hall K.F."/>
            <person name="Hall D.W."/>
            <person name="Schmitz R.J."/>
            <person name="Nelson D.R."/>
            <person name="Lewis S.M."/>
            <person name="Shigenobu S."/>
            <person name="Bybee S.M."/>
            <person name="Larracuente A.M."/>
            <person name="Oba Y."/>
            <person name="Weng J.K."/>
        </authorList>
    </citation>
    <scope>NUCLEOTIDE SEQUENCE [LARGE SCALE GENOMIC DNA]</scope>
    <source>
        <strain evidence="1">1611_PpyrPB1</strain>
        <tissue evidence="1">Whole body</tissue>
    </source>
</reference>
<dbReference type="Proteomes" id="UP000327044">
    <property type="component" value="Unassembled WGS sequence"/>
</dbReference>
<gene>
    <name evidence="1" type="ORF">PPYR_13721</name>
</gene>
<protein>
    <recommendedName>
        <fullName evidence="3">Chitin-binding type-2 domain-containing protein</fullName>
    </recommendedName>
</protein>
<evidence type="ECO:0000313" key="1">
    <source>
        <dbReference type="EMBL" id="KAB0794101.1"/>
    </source>
</evidence>
<dbReference type="OrthoDB" id="6597859at2759"/>
<keyword evidence="2" id="KW-1185">Reference proteome</keyword>
<proteinExistence type="predicted"/>
<dbReference type="AlphaFoldDB" id="A0A5N4A9V0"/>